<dbReference type="InterPro" id="IPR036390">
    <property type="entry name" value="WH_DNA-bd_sf"/>
</dbReference>
<dbReference type="InterPro" id="IPR002577">
    <property type="entry name" value="HTH_HxlR"/>
</dbReference>
<evidence type="ECO:0000313" key="2">
    <source>
        <dbReference type="Proteomes" id="UP000540266"/>
    </source>
</evidence>
<dbReference type="PROSITE" id="PS51118">
    <property type="entry name" value="HTH_HXLR"/>
    <property type="match status" value="1"/>
</dbReference>
<protein>
    <submittedName>
        <fullName evidence="1">Helix-turn-helix transcriptional regulator</fullName>
    </submittedName>
</protein>
<dbReference type="GO" id="GO:0006355">
    <property type="term" value="P:regulation of DNA-templated transcription"/>
    <property type="evidence" value="ECO:0007669"/>
    <property type="project" value="UniProtKB-ARBA"/>
</dbReference>
<dbReference type="CDD" id="cd00090">
    <property type="entry name" value="HTH_ARSR"/>
    <property type="match status" value="1"/>
</dbReference>
<organism evidence="1 2">
    <name type="scientific">Rhizobium phaseoli</name>
    <dbReference type="NCBI Taxonomy" id="396"/>
    <lineage>
        <taxon>Bacteria</taxon>
        <taxon>Pseudomonadati</taxon>
        <taxon>Pseudomonadota</taxon>
        <taxon>Alphaproteobacteria</taxon>
        <taxon>Hyphomicrobiales</taxon>
        <taxon>Rhizobiaceae</taxon>
        <taxon>Rhizobium/Agrobacterium group</taxon>
        <taxon>Rhizobium</taxon>
    </lineage>
</organism>
<dbReference type="SUPFAM" id="SSF46785">
    <property type="entry name" value="Winged helix' DNA-binding domain"/>
    <property type="match status" value="1"/>
</dbReference>
<gene>
    <name evidence="1" type="ORF">HER27_003950</name>
</gene>
<dbReference type="Pfam" id="PF01638">
    <property type="entry name" value="HxlR"/>
    <property type="match status" value="1"/>
</dbReference>
<dbReference type="RefSeq" id="WP_012484639.1">
    <property type="nucleotide sequence ID" value="NZ_CP013522.1"/>
</dbReference>
<dbReference type="PANTHER" id="PTHR33204:SF39">
    <property type="entry name" value="TRANSCRIPTIONAL REGULATORY PROTEIN"/>
    <property type="match status" value="1"/>
</dbReference>
<dbReference type="InterPro" id="IPR036388">
    <property type="entry name" value="WH-like_DNA-bd_sf"/>
</dbReference>
<evidence type="ECO:0000313" key="1">
    <source>
        <dbReference type="EMBL" id="QPK09734.1"/>
    </source>
</evidence>
<dbReference type="PANTHER" id="PTHR33204">
    <property type="entry name" value="TRANSCRIPTIONAL REGULATOR, MARR FAMILY"/>
    <property type="match status" value="1"/>
</dbReference>
<reference evidence="1 2" key="1">
    <citation type="submission" date="2020-11" db="EMBL/GenBank/DDBJ databases">
        <title>Indigenous Rhizobia Nodulating Common beans in Western Kenya.</title>
        <authorList>
            <person name="Wekesa C.S."/>
            <person name="Oelmueller R."/>
            <person name="Furch A.C."/>
        </authorList>
    </citation>
    <scope>NUCLEOTIDE SEQUENCE [LARGE SCALE GENOMIC DNA]</scope>
    <source>
        <strain evidence="2">BS3</strain>
    </source>
</reference>
<dbReference type="EMBL" id="CP064931">
    <property type="protein sequence ID" value="QPK09734.1"/>
    <property type="molecule type" value="Genomic_DNA"/>
</dbReference>
<accession>A0A7X6F0I9</accession>
<dbReference type="AlphaFoldDB" id="A0A7X6F0I9"/>
<proteinExistence type="predicted"/>
<name>A0A7X6F0I9_9HYPH</name>
<dbReference type="Gene3D" id="1.10.10.10">
    <property type="entry name" value="Winged helix-like DNA-binding domain superfamily/Winged helix DNA-binding domain"/>
    <property type="match status" value="1"/>
</dbReference>
<sequence length="158" mass="17842">MAPDPCRFYSFQSKEGTGTIHTHLEVTEVAGDIFDFCCDMTDEQDARARALIERAAAKWPLRILHVLSDAGAPLRFSRLMERVEGISQKVLTQTLRTLESDGLIIRTLYPQVPPRVEYELTPLGRDLLVQVATLWRWIVERLGDFDARKAVKLAATSA</sequence>
<dbReference type="GeneID" id="45958423"/>
<dbReference type="Proteomes" id="UP000540266">
    <property type="component" value="Chromosome"/>
</dbReference>
<dbReference type="InterPro" id="IPR011991">
    <property type="entry name" value="ArsR-like_HTH"/>
</dbReference>